<dbReference type="EMBL" id="UZAK01043171">
    <property type="protein sequence ID" value="VDP70348.1"/>
    <property type="molecule type" value="Genomic_DNA"/>
</dbReference>
<evidence type="ECO:0000313" key="1">
    <source>
        <dbReference type="EMBL" id="VDO91416.1"/>
    </source>
</evidence>
<name>A0A183KXL8_9TREM</name>
<dbReference type="AlphaFoldDB" id="A0A183KXL8"/>
<evidence type="ECO:0000313" key="2">
    <source>
        <dbReference type="EMBL" id="VDP70348.1"/>
    </source>
</evidence>
<reference evidence="1 3" key="2">
    <citation type="submission" date="2018-11" db="EMBL/GenBank/DDBJ databases">
        <authorList>
            <consortium name="Pathogen Informatics"/>
        </authorList>
    </citation>
    <scope>NUCLEOTIDE SEQUENCE [LARGE SCALE GENOMIC DNA]</scope>
    <source>
        <strain evidence="1">Dakar</strain>
        <strain evidence="3">Dakar, Senegal</strain>
    </source>
</reference>
<dbReference type="WBParaSite" id="SCUD_0001981701-mRNA-1">
    <property type="protein sequence ID" value="SCUD_0001981701-mRNA-1"/>
    <property type="gene ID" value="SCUD_0001981701"/>
</dbReference>
<protein>
    <submittedName>
        <fullName evidence="4 5">Aminopeptidase N</fullName>
    </submittedName>
</protein>
<dbReference type="Gene3D" id="2.60.40.1910">
    <property type="match status" value="1"/>
</dbReference>
<reference evidence="4 5" key="1">
    <citation type="submission" date="2016-06" db="UniProtKB">
        <authorList>
            <consortium name="WormBaseParasite"/>
        </authorList>
    </citation>
    <scope>IDENTIFICATION</scope>
</reference>
<evidence type="ECO:0000313" key="4">
    <source>
        <dbReference type="WBParaSite" id="SCUD_0000489601-mRNA-1"/>
    </source>
</evidence>
<accession>A0A183KXL8</accession>
<dbReference type="Proteomes" id="UP000279833">
    <property type="component" value="Unassembled WGS sequence"/>
</dbReference>
<evidence type="ECO:0000313" key="5">
    <source>
        <dbReference type="WBParaSite" id="SCUD_0001981701-mRNA-1"/>
    </source>
</evidence>
<dbReference type="STRING" id="6186.A0A183KXL8"/>
<gene>
    <name evidence="2" type="ORF">SCUD_LOCUS19814</name>
    <name evidence="1" type="ORF">SCUD_LOCUS4896</name>
</gene>
<sequence length="73" mass="8814">MTQTLDVAENSWYLFNIKQAGFYRVHYADNNWELLTEQLYKDHRIDHLQSLYKDNYFDKLAYDCELSVNSLSN</sequence>
<proteinExistence type="predicted"/>
<evidence type="ECO:0000313" key="3">
    <source>
        <dbReference type="Proteomes" id="UP000279833"/>
    </source>
</evidence>
<organism evidence="5">
    <name type="scientific">Schistosoma curassoni</name>
    <dbReference type="NCBI Taxonomy" id="6186"/>
    <lineage>
        <taxon>Eukaryota</taxon>
        <taxon>Metazoa</taxon>
        <taxon>Spiralia</taxon>
        <taxon>Lophotrochozoa</taxon>
        <taxon>Platyhelminthes</taxon>
        <taxon>Trematoda</taxon>
        <taxon>Digenea</taxon>
        <taxon>Strigeidida</taxon>
        <taxon>Schistosomatoidea</taxon>
        <taxon>Schistosomatidae</taxon>
        <taxon>Schistosoma</taxon>
    </lineage>
</organism>
<dbReference type="WBParaSite" id="SCUD_0000489601-mRNA-1">
    <property type="protein sequence ID" value="SCUD_0000489601-mRNA-1"/>
    <property type="gene ID" value="SCUD_0000489601"/>
</dbReference>
<dbReference type="EMBL" id="UZAK01007065">
    <property type="protein sequence ID" value="VDO91416.1"/>
    <property type="molecule type" value="Genomic_DNA"/>
</dbReference>
<keyword evidence="3" id="KW-1185">Reference proteome</keyword>